<accession>A0A7W7H1F0</accession>
<evidence type="ECO:0000256" key="1">
    <source>
        <dbReference type="SAM" id="Phobius"/>
    </source>
</evidence>
<dbReference type="SUPFAM" id="SSF49313">
    <property type="entry name" value="Cadherin-like"/>
    <property type="match status" value="5"/>
</dbReference>
<protein>
    <submittedName>
        <fullName evidence="2">Prepilin-type N-terminal cleavage/methylation domain-containing protein</fullName>
    </submittedName>
</protein>
<keyword evidence="1" id="KW-0812">Transmembrane</keyword>
<proteinExistence type="predicted"/>
<dbReference type="GO" id="GO:0005975">
    <property type="term" value="P:carbohydrate metabolic process"/>
    <property type="evidence" value="ECO:0007669"/>
    <property type="project" value="UniProtKB-ARBA"/>
</dbReference>
<dbReference type="EMBL" id="JACHNB010000001">
    <property type="protein sequence ID" value="MBB4742107.1"/>
    <property type="molecule type" value="Genomic_DNA"/>
</dbReference>
<keyword evidence="3" id="KW-1185">Reference proteome</keyword>
<dbReference type="Gene3D" id="2.60.40.10">
    <property type="entry name" value="Immunoglobulins"/>
    <property type="match status" value="5"/>
</dbReference>
<dbReference type="GO" id="GO:0016020">
    <property type="term" value="C:membrane"/>
    <property type="evidence" value="ECO:0007669"/>
    <property type="project" value="InterPro"/>
</dbReference>
<name>A0A7W7H1F0_9ACTN</name>
<dbReference type="Proteomes" id="UP000546162">
    <property type="component" value="Unassembled WGS sequence"/>
</dbReference>
<dbReference type="InterPro" id="IPR012902">
    <property type="entry name" value="N_methyl_site"/>
</dbReference>
<evidence type="ECO:0000313" key="2">
    <source>
        <dbReference type="EMBL" id="MBB4742107.1"/>
    </source>
</evidence>
<dbReference type="GO" id="GO:0005509">
    <property type="term" value="F:calcium ion binding"/>
    <property type="evidence" value="ECO:0007669"/>
    <property type="project" value="InterPro"/>
</dbReference>
<evidence type="ECO:0000313" key="3">
    <source>
        <dbReference type="Proteomes" id="UP000546162"/>
    </source>
</evidence>
<dbReference type="Pfam" id="PF05345">
    <property type="entry name" value="He_PIG"/>
    <property type="match status" value="5"/>
</dbReference>
<comment type="caution">
    <text evidence="2">The sequence shown here is derived from an EMBL/GenBank/DDBJ whole genome shotgun (WGS) entry which is preliminary data.</text>
</comment>
<gene>
    <name evidence="2" type="ORF">BJY16_005566</name>
</gene>
<keyword evidence="1" id="KW-0472">Membrane</keyword>
<dbReference type="InterPro" id="IPR015919">
    <property type="entry name" value="Cadherin-like_sf"/>
</dbReference>
<dbReference type="Pfam" id="PF07963">
    <property type="entry name" value="N_methyl"/>
    <property type="match status" value="1"/>
</dbReference>
<keyword evidence="1" id="KW-1133">Transmembrane helix</keyword>
<dbReference type="NCBIfam" id="TIGR02532">
    <property type="entry name" value="IV_pilin_GFxxxE"/>
    <property type="match status" value="1"/>
</dbReference>
<dbReference type="InterPro" id="IPR013783">
    <property type="entry name" value="Ig-like_fold"/>
</dbReference>
<feature type="transmembrane region" description="Helical" evidence="1">
    <location>
        <begin position="62"/>
        <end position="83"/>
    </location>
</feature>
<sequence length="667" mass="67698">MRDVTCEPVALRAGVVVPIGARPPRAGGTAMERRKLGTVFGGYQVPKRATARRTGDGGFTMLEVVVSAAVMGIVLMGLSAFFVQAMSSSHLQGQQQVGIRVAADALDTLRAPQVAALLSERTPCAGACPAPVAKAAPLLAGTERWDAAAAPTSVTIAPSPAVSATAFPVPPNSSSVTVNGLAYQRYLYLGKCWEQTGGGACTADDTQPIAMVRAVVGVAWPSSACAGGTCSFATSTLFSAGGSGDPVFSSGAVTLTAVADQVTTLGSAIAPLPFSATGGAQPYTWSVTGLPNGLTFDPATTSVTGTPTSAGNSTVTVTVTDALGTKAKDTFLWTVVTKLALAKIADQGTTQGRSVTLSPSAAGGTTPYTWSATGLPHGLSIDSGTGAITGTPDTLGASTVTVTVTDARKQSAKVSFVWTIYSAPKLAVPPKQDTYIDTAAVPLQMVVTDGVGPYTWTATSLRAGMSIGSSTGVISGTPLALGTSHVVVTVTDSRGESASVTFDWSINKAQQLYDSTTTQLIVANPSLYTWSAVNLPPGLSINSLTGLVSGTPTTVGTWDIQILLTDAGGTVKKVPFKWTIFAPLSITSPGAQASPKGKAIPSLQLTQTGGAGPFTWTVSGLPAGLSIDASTGVITGKPTTIGTSTVYVTVTDYAGNRKTISFTWQVS</sequence>
<organism evidence="2 3">
    <name type="scientific">Actinoplanes octamycinicus</name>
    <dbReference type="NCBI Taxonomy" id="135948"/>
    <lineage>
        <taxon>Bacteria</taxon>
        <taxon>Bacillati</taxon>
        <taxon>Actinomycetota</taxon>
        <taxon>Actinomycetes</taxon>
        <taxon>Micromonosporales</taxon>
        <taxon>Micromonosporaceae</taxon>
        <taxon>Actinoplanes</taxon>
    </lineage>
</organism>
<dbReference type="RefSeq" id="WP_185042520.1">
    <property type="nucleotide sequence ID" value="NZ_BAABFG010000005.1"/>
</dbReference>
<reference evidence="2 3" key="1">
    <citation type="submission" date="2020-08" db="EMBL/GenBank/DDBJ databases">
        <title>Sequencing the genomes of 1000 actinobacteria strains.</title>
        <authorList>
            <person name="Klenk H.-P."/>
        </authorList>
    </citation>
    <scope>NUCLEOTIDE SEQUENCE [LARGE SCALE GENOMIC DNA]</scope>
    <source>
        <strain evidence="2 3">DSM 45809</strain>
    </source>
</reference>
<dbReference type="AlphaFoldDB" id="A0A7W7H1F0"/>